<dbReference type="HAMAP" id="MF_00135">
    <property type="entry name" value="PRAI"/>
    <property type="match status" value="1"/>
</dbReference>
<dbReference type="InterPro" id="IPR013785">
    <property type="entry name" value="Aldolase_TIM"/>
</dbReference>
<dbReference type="Pfam" id="PF00697">
    <property type="entry name" value="PRAI"/>
    <property type="match status" value="1"/>
</dbReference>
<keyword evidence="6 9" id="KW-0822">Tryptophan biosynthesis</keyword>
<keyword evidence="8 9" id="KW-0413">Isomerase</keyword>
<name>A0A1P8KNE0_9BACT</name>
<dbReference type="KEGG" id="alp:LPB137_09575"/>
<protein>
    <recommendedName>
        <fullName evidence="4 9">N-(5'-phosphoribosyl)anthranilate isomerase</fullName>
        <shortName evidence="9">PRAI</shortName>
        <ecNumber evidence="3 9">5.3.1.24</ecNumber>
    </recommendedName>
</protein>
<dbReference type="Proteomes" id="UP000186074">
    <property type="component" value="Chromosome"/>
</dbReference>
<evidence type="ECO:0000259" key="10">
    <source>
        <dbReference type="Pfam" id="PF00697"/>
    </source>
</evidence>
<dbReference type="OrthoDB" id="9796196at2"/>
<dbReference type="InterPro" id="IPR001240">
    <property type="entry name" value="PRAI_dom"/>
</dbReference>
<evidence type="ECO:0000256" key="2">
    <source>
        <dbReference type="ARBA" id="ARBA00004664"/>
    </source>
</evidence>
<evidence type="ECO:0000256" key="5">
    <source>
        <dbReference type="ARBA" id="ARBA00022605"/>
    </source>
</evidence>
<accession>A0A1P8KNE0</accession>
<dbReference type="GO" id="GO:0004640">
    <property type="term" value="F:phosphoribosylanthranilate isomerase activity"/>
    <property type="evidence" value="ECO:0007669"/>
    <property type="project" value="UniProtKB-UniRule"/>
</dbReference>
<dbReference type="CDD" id="cd00405">
    <property type="entry name" value="PRAI"/>
    <property type="match status" value="1"/>
</dbReference>
<evidence type="ECO:0000256" key="1">
    <source>
        <dbReference type="ARBA" id="ARBA00001164"/>
    </source>
</evidence>
<dbReference type="AlphaFoldDB" id="A0A1P8KNE0"/>
<dbReference type="EMBL" id="CP019070">
    <property type="protein sequence ID" value="APW66090.1"/>
    <property type="molecule type" value="Genomic_DNA"/>
</dbReference>
<comment type="catalytic activity">
    <reaction evidence="1 9">
        <text>N-(5-phospho-beta-D-ribosyl)anthranilate = 1-(2-carboxyphenylamino)-1-deoxy-D-ribulose 5-phosphate</text>
        <dbReference type="Rhea" id="RHEA:21540"/>
        <dbReference type="ChEBI" id="CHEBI:18277"/>
        <dbReference type="ChEBI" id="CHEBI:58613"/>
        <dbReference type="EC" id="5.3.1.24"/>
    </reaction>
</comment>
<gene>
    <name evidence="9" type="primary">trpF</name>
    <name evidence="11" type="ORF">LPB137_09575</name>
</gene>
<dbReference type="UniPathway" id="UPA00035">
    <property type="reaction ID" value="UER00042"/>
</dbReference>
<comment type="similarity">
    <text evidence="9">Belongs to the TrpF family.</text>
</comment>
<dbReference type="STRING" id="1850254.LPB137_09575"/>
<dbReference type="InterPro" id="IPR044643">
    <property type="entry name" value="TrpF_fam"/>
</dbReference>
<keyword evidence="5 9" id="KW-0028">Amino-acid biosynthesis</keyword>
<evidence type="ECO:0000313" key="12">
    <source>
        <dbReference type="Proteomes" id="UP000186074"/>
    </source>
</evidence>
<dbReference type="InterPro" id="IPR011060">
    <property type="entry name" value="RibuloseP-bd_barrel"/>
</dbReference>
<dbReference type="PANTHER" id="PTHR42894:SF1">
    <property type="entry name" value="N-(5'-PHOSPHORIBOSYL)ANTHRANILATE ISOMERASE"/>
    <property type="match status" value="1"/>
</dbReference>
<proteinExistence type="inferred from homology"/>
<comment type="pathway">
    <text evidence="2 9">Amino-acid biosynthesis; L-tryptophan biosynthesis; L-tryptophan from chorismate: step 3/5.</text>
</comment>
<organism evidence="11 12">
    <name type="scientific">Poseidonibacter parvus</name>
    <dbReference type="NCBI Taxonomy" id="1850254"/>
    <lineage>
        <taxon>Bacteria</taxon>
        <taxon>Pseudomonadati</taxon>
        <taxon>Campylobacterota</taxon>
        <taxon>Epsilonproteobacteria</taxon>
        <taxon>Campylobacterales</taxon>
        <taxon>Arcobacteraceae</taxon>
        <taxon>Poseidonibacter</taxon>
    </lineage>
</organism>
<evidence type="ECO:0000256" key="3">
    <source>
        <dbReference type="ARBA" id="ARBA00012572"/>
    </source>
</evidence>
<evidence type="ECO:0000256" key="4">
    <source>
        <dbReference type="ARBA" id="ARBA00022272"/>
    </source>
</evidence>
<evidence type="ECO:0000256" key="6">
    <source>
        <dbReference type="ARBA" id="ARBA00022822"/>
    </source>
</evidence>
<sequence length="196" mass="21851">MKVKICGITNLEDALNAINAGADALGFVFYDKSPRYIEPFQARAIVEKLPPFVQTIGLFVNEPNIFINQVCINAKMQSAQVIDDDAYTDFNTLDTRYIKVLRAKSKEDILNTKDEYVLVDAFVDGFGGEGKRLALEWFKDIDCSKMILAGGLNENNLNELKGYGFYGIDVSSGVEASKGKKDKQKMINFIKAVNEI</sequence>
<dbReference type="PANTHER" id="PTHR42894">
    <property type="entry name" value="N-(5'-PHOSPHORIBOSYL)ANTHRANILATE ISOMERASE"/>
    <property type="match status" value="1"/>
</dbReference>
<dbReference type="EC" id="5.3.1.24" evidence="3 9"/>
<reference evidence="11 12" key="1">
    <citation type="submission" date="2017-01" db="EMBL/GenBank/DDBJ databases">
        <title>Genome sequencing of Arcobacter sp. LPB0137.</title>
        <authorList>
            <person name="Lee G.-W."/>
            <person name="Yi H."/>
        </authorList>
    </citation>
    <scope>NUCLEOTIDE SEQUENCE [LARGE SCALE GENOMIC DNA]</scope>
    <source>
        <strain evidence="11 12">LPB0137</strain>
    </source>
</reference>
<dbReference type="Gene3D" id="3.20.20.70">
    <property type="entry name" value="Aldolase class I"/>
    <property type="match status" value="1"/>
</dbReference>
<feature type="domain" description="N-(5'phosphoribosyl) anthranilate isomerase (PRAI)" evidence="10">
    <location>
        <begin position="3"/>
        <end position="191"/>
    </location>
</feature>
<keyword evidence="12" id="KW-1185">Reference proteome</keyword>
<dbReference type="GO" id="GO:0000162">
    <property type="term" value="P:L-tryptophan biosynthetic process"/>
    <property type="evidence" value="ECO:0007669"/>
    <property type="project" value="UniProtKB-UniRule"/>
</dbReference>
<dbReference type="RefSeq" id="WP_076087458.1">
    <property type="nucleotide sequence ID" value="NZ_CP019070.1"/>
</dbReference>
<evidence type="ECO:0000256" key="9">
    <source>
        <dbReference type="HAMAP-Rule" id="MF_00135"/>
    </source>
</evidence>
<evidence type="ECO:0000256" key="7">
    <source>
        <dbReference type="ARBA" id="ARBA00023141"/>
    </source>
</evidence>
<evidence type="ECO:0000313" key="11">
    <source>
        <dbReference type="EMBL" id="APW66090.1"/>
    </source>
</evidence>
<evidence type="ECO:0000256" key="8">
    <source>
        <dbReference type="ARBA" id="ARBA00023235"/>
    </source>
</evidence>
<keyword evidence="7 9" id="KW-0057">Aromatic amino acid biosynthesis</keyword>
<dbReference type="SUPFAM" id="SSF51366">
    <property type="entry name" value="Ribulose-phoshate binding barrel"/>
    <property type="match status" value="1"/>
</dbReference>